<evidence type="ECO:0000313" key="1">
    <source>
        <dbReference type="EMBL" id="TGD80826.1"/>
    </source>
</evidence>
<organism evidence="1 2">
    <name type="scientific">Hymenobacter wooponensis</name>
    <dbReference type="NCBI Taxonomy" id="1525360"/>
    <lineage>
        <taxon>Bacteria</taxon>
        <taxon>Pseudomonadati</taxon>
        <taxon>Bacteroidota</taxon>
        <taxon>Cytophagia</taxon>
        <taxon>Cytophagales</taxon>
        <taxon>Hymenobacteraceae</taxon>
        <taxon>Hymenobacter</taxon>
    </lineage>
</organism>
<keyword evidence="2" id="KW-1185">Reference proteome</keyword>
<name>A0A4Z0MNA1_9BACT</name>
<evidence type="ECO:0000313" key="2">
    <source>
        <dbReference type="Proteomes" id="UP000298284"/>
    </source>
</evidence>
<dbReference type="EMBL" id="SRKZ01000003">
    <property type="protein sequence ID" value="TGD80826.1"/>
    <property type="molecule type" value="Genomic_DNA"/>
</dbReference>
<dbReference type="AlphaFoldDB" id="A0A4Z0MNA1"/>
<accession>A0A4Z0MNA1</accession>
<comment type="caution">
    <text evidence="1">The sequence shown here is derived from an EMBL/GenBank/DDBJ whole genome shotgun (WGS) entry which is preliminary data.</text>
</comment>
<gene>
    <name evidence="1" type="ORF">EU557_13565</name>
</gene>
<proteinExistence type="predicted"/>
<dbReference type="RefSeq" id="WP_135530967.1">
    <property type="nucleotide sequence ID" value="NZ_SRKZ01000003.1"/>
</dbReference>
<dbReference type="Proteomes" id="UP000298284">
    <property type="component" value="Unassembled WGS sequence"/>
</dbReference>
<reference evidence="1 2" key="1">
    <citation type="submission" date="2019-04" db="EMBL/GenBank/DDBJ databases">
        <authorList>
            <person name="Feng G."/>
            <person name="Zhang J."/>
            <person name="Zhu H."/>
        </authorList>
    </citation>
    <scope>NUCLEOTIDE SEQUENCE [LARGE SCALE GENOMIC DNA]</scope>
    <source>
        <strain evidence="1 2">JCM 19491</strain>
    </source>
</reference>
<sequence length="72" mass="8149">MIRTSETVACQDLLDDKIERLQASLTTATDPDLVDQLLDELALLLREQAATPAEFWAKRSAFQHHNQQLAGW</sequence>
<protein>
    <submittedName>
        <fullName evidence="1">Uncharacterized protein</fullName>
    </submittedName>
</protein>